<feature type="transmembrane region" description="Helical" evidence="1">
    <location>
        <begin position="12"/>
        <end position="35"/>
    </location>
</feature>
<evidence type="ECO:0000313" key="2">
    <source>
        <dbReference type="EMBL" id="KAJ2925415.1"/>
    </source>
</evidence>
<proteinExistence type="predicted"/>
<keyword evidence="3" id="KW-1185">Reference proteome</keyword>
<protein>
    <submittedName>
        <fullName evidence="2">Uncharacterized protein</fullName>
    </submittedName>
</protein>
<name>A0A9W8MB04_9AGAR</name>
<sequence>MSVGEYHGKLGSILVGVTLNTYLFGVVSSQYVDYYTKGFKDKLRIRIMVLILCALDAIQTVLMVYICWIFLVDHDPEPLFFIAGTNYVPGDMMSARLNRL</sequence>
<dbReference type="EMBL" id="JANBPK010001189">
    <property type="protein sequence ID" value="KAJ2925415.1"/>
    <property type="molecule type" value="Genomic_DNA"/>
</dbReference>
<dbReference type="Proteomes" id="UP001140091">
    <property type="component" value="Unassembled WGS sequence"/>
</dbReference>
<keyword evidence="1" id="KW-0812">Transmembrane</keyword>
<evidence type="ECO:0000313" key="3">
    <source>
        <dbReference type="Proteomes" id="UP001140091"/>
    </source>
</evidence>
<organism evidence="2 3">
    <name type="scientific">Candolleomyces eurysporus</name>
    <dbReference type="NCBI Taxonomy" id="2828524"/>
    <lineage>
        <taxon>Eukaryota</taxon>
        <taxon>Fungi</taxon>
        <taxon>Dikarya</taxon>
        <taxon>Basidiomycota</taxon>
        <taxon>Agaricomycotina</taxon>
        <taxon>Agaricomycetes</taxon>
        <taxon>Agaricomycetidae</taxon>
        <taxon>Agaricales</taxon>
        <taxon>Agaricineae</taxon>
        <taxon>Psathyrellaceae</taxon>
        <taxon>Candolleomyces</taxon>
    </lineage>
</organism>
<reference evidence="2" key="1">
    <citation type="submission" date="2022-06" db="EMBL/GenBank/DDBJ databases">
        <title>Genome Sequence of Candolleomyces eurysporus.</title>
        <authorList>
            <person name="Buettner E."/>
        </authorList>
    </citation>
    <scope>NUCLEOTIDE SEQUENCE</scope>
    <source>
        <strain evidence="2">VTCC 930004</strain>
    </source>
</reference>
<keyword evidence="1" id="KW-0472">Membrane</keyword>
<accession>A0A9W8MB04</accession>
<dbReference type="OrthoDB" id="3010283at2759"/>
<comment type="caution">
    <text evidence="2">The sequence shown here is derived from an EMBL/GenBank/DDBJ whole genome shotgun (WGS) entry which is preliminary data.</text>
</comment>
<dbReference type="PANTHER" id="PTHR40465:SF1">
    <property type="entry name" value="DUF6534 DOMAIN-CONTAINING PROTEIN"/>
    <property type="match status" value="1"/>
</dbReference>
<feature type="non-terminal residue" evidence="2">
    <location>
        <position position="100"/>
    </location>
</feature>
<evidence type="ECO:0000256" key="1">
    <source>
        <dbReference type="SAM" id="Phobius"/>
    </source>
</evidence>
<keyword evidence="1" id="KW-1133">Transmembrane helix</keyword>
<dbReference type="AlphaFoldDB" id="A0A9W8MB04"/>
<dbReference type="PANTHER" id="PTHR40465">
    <property type="entry name" value="CHROMOSOME 1, WHOLE GENOME SHOTGUN SEQUENCE"/>
    <property type="match status" value="1"/>
</dbReference>
<gene>
    <name evidence="2" type="ORF">H1R20_g11705</name>
</gene>
<feature type="transmembrane region" description="Helical" evidence="1">
    <location>
        <begin position="47"/>
        <end position="71"/>
    </location>
</feature>